<dbReference type="GO" id="GO:0016020">
    <property type="term" value="C:membrane"/>
    <property type="evidence" value="ECO:0007669"/>
    <property type="project" value="UniProtKB-SubCell"/>
</dbReference>
<dbReference type="InterPro" id="IPR007960">
    <property type="entry name" value="TAS2R"/>
</dbReference>
<sequence>EKCLSEGITLLLRKGLVIGLLLLMMGCVAWSKLCPIKVGFVLLASLIACNITIHSSSILTVLCEFVLYNVIDNWYICYLMFDIILAVMIYTMMTIITSCHWKNMFYFCQIVRLQHYVFIWLKRNIQAIINCALILNAILFLFGIIVELAYAVVRLNYYQLNNTSDEVGHAMWNSLVINRQIRLVDFWTRLGCFFLSLCVMLASSYATVFYLWRHMKNVGESGLVSPRLQRQIKMTITGITVQALLHFLCSDGIILIQIIPKYYNVDLDWNGYIICTIISVYSFGTSINMMVSQSLFRQRAVCIWQKLLQTSETKGIELFNSLVCCWWEFAWW</sequence>
<protein>
    <recommendedName>
        <fullName evidence="12">Taste receptor type 2</fullName>
    </recommendedName>
</protein>
<evidence type="ECO:0000313" key="14">
    <source>
        <dbReference type="Ensembl" id="ENSPNAP00000027394.1"/>
    </source>
</evidence>
<evidence type="ECO:0000256" key="2">
    <source>
        <dbReference type="ARBA" id="ARBA00007376"/>
    </source>
</evidence>
<feature type="transmembrane region" description="Helical" evidence="13">
    <location>
        <begin position="39"/>
        <end position="63"/>
    </location>
</feature>
<evidence type="ECO:0000256" key="11">
    <source>
        <dbReference type="RuleBase" id="RU004423"/>
    </source>
</evidence>
<dbReference type="Ensembl" id="ENSPNAT00000002688.2">
    <property type="protein sequence ID" value="ENSPNAP00000027394.1"/>
    <property type="gene ID" value="ENSPNAG00000002441.2"/>
</dbReference>
<comment type="subcellular location">
    <subcellularLocation>
        <location evidence="1 12">Membrane</location>
        <topology evidence="1 12">Multi-pass membrane protein</topology>
    </subcellularLocation>
</comment>
<evidence type="ECO:0000256" key="13">
    <source>
        <dbReference type="SAM" id="Phobius"/>
    </source>
</evidence>
<evidence type="ECO:0000256" key="12">
    <source>
        <dbReference type="RuleBase" id="RU004424"/>
    </source>
</evidence>
<keyword evidence="6 13" id="KW-1133">Transmembrane helix</keyword>
<dbReference type="PANTHER" id="PTHR11394">
    <property type="entry name" value="TASTE RECEPTOR TYPE 2"/>
    <property type="match status" value="1"/>
</dbReference>
<evidence type="ECO:0000256" key="1">
    <source>
        <dbReference type="ARBA" id="ARBA00004141"/>
    </source>
</evidence>
<feature type="transmembrane region" description="Helical" evidence="13">
    <location>
        <begin position="75"/>
        <end position="98"/>
    </location>
</feature>
<name>A0A3B4DWN4_PYGNA</name>
<keyword evidence="9 12" id="KW-0675">Receptor</keyword>
<keyword evidence="8 12" id="KW-0472">Membrane</keyword>
<evidence type="ECO:0000256" key="8">
    <source>
        <dbReference type="ARBA" id="ARBA00023136"/>
    </source>
</evidence>
<keyword evidence="15" id="KW-1185">Reference proteome</keyword>
<evidence type="ECO:0000256" key="4">
    <source>
        <dbReference type="ARBA" id="ARBA00022606"/>
    </source>
</evidence>
<evidence type="ECO:0000256" key="6">
    <source>
        <dbReference type="ARBA" id="ARBA00022989"/>
    </source>
</evidence>
<dbReference type="AlphaFoldDB" id="A0A3B4DWN4"/>
<reference evidence="14" key="2">
    <citation type="submission" date="2025-08" db="UniProtKB">
        <authorList>
            <consortium name="Ensembl"/>
        </authorList>
    </citation>
    <scope>IDENTIFICATION</scope>
</reference>
<dbReference type="Pfam" id="PF05296">
    <property type="entry name" value="TAS2R"/>
    <property type="match status" value="1"/>
</dbReference>
<evidence type="ECO:0000256" key="3">
    <source>
        <dbReference type="ARBA" id="ARBA00022480"/>
    </source>
</evidence>
<keyword evidence="10 12" id="KW-0807">Transducer</keyword>
<dbReference type="GO" id="GO:0033038">
    <property type="term" value="F:bitter taste receptor activity"/>
    <property type="evidence" value="ECO:0007669"/>
    <property type="project" value="InterPro"/>
</dbReference>
<feature type="transmembrane region" description="Helical" evidence="13">
    <location>
        <begin position="193"/>
        <end position="213"/>
    </location>
</feature>
<comment type="similarity">
    <text evidence="2 11">Belongs to the G-protein coupled receptor T2R family.</text>
</comment>
<evidence type="ECO:0000313" key="15">
    <source>
        <dbReference type="Proteomes" id="UP001501920"/>
    </source>
</evidence>
<dbReference type="GO" id="GO:0004930">
    <property type="term" value="F:G protein-coupled receptor activity"/>
    <property type="evidence" value="ECO:0007669"/>
    <property type="project" value="UniProtKB-KW"/>
</dbReference>
<feature type="transmembrane region" description="Helical" evidence="13">
    <location>
        <begin position="133"/>
        <end position="153"/>
    </location>
</feature>
<evidence type="ECO:0000256" key="5">
    <source>
        <dbReference type="ARBA" id="ARBA00022692"/>
    </source>
</evidence>
<evidence type="ECO:0000256" key="7">
    <source>
        <dbReference type="ARBA" id="ARBA00023040"/>
    </source>
</evidence>
<reference evidence="14" key="3">
    <citation type="submission" date="2025-09" db="UniProtKB">
        <authorList>
            <consortium name="Ensembl"/>
        </authorList>
    </citation>
    <scope>IDENTIFICATION</scope>
</reference>
<evidence type="ECO:0000256" key="9">
    <source>
        <dbReference type="ARBA" id="ARBA00023170"/>
    </source>
</evidence>
<feature type="transmembrane region" description="Helical" evidence="13">
    <location>
        <begin position="271"/>
        <end position="291"/>
    </location>
</feature>
<keyword evidence="7 12" id="KW-0297">G-protein coupled receptor</keyword>
<reference evidence="14 15" key="1">
    <citation type="submission" date="2020-10" db="EMBL/GenBank/DDBJ databases">
        <title>Pygocentrus nattereri (red-bellied piranha) genome, fPygNat1, primary haplotype.</title>
        <authorList>
            <person name="Myers G."/>
            <person name="Meyer A."/>
            <person name="Karagic N."/>
            <person name="Pippel M."/>
            <person name="Winkler S."/>
            <person name="Tracey A."/>
            <person name="Wood J."/>
            <person name="Formenti G."/>
            <person name="Howe K."/>
            <person name="Fedrigo O."/>
            <person name="Jarvis E.D."/>
        </authorList>
    </citation>
    <scope>NUCLEOTIDE SEQUENCE [LARGE SCALE GENOMIC DNA]</scope>
</reference>
<dbReference type="OMA" id="SCTAWIS"/>
<dbReference type="Proteomes" id="UP001501920">
    <property type="component" value="Chromosome 6"/>
</dbReference>
<keyword evidence="3 12" id="KW-0919">Taste</keyword>
<accession>A0A3B4DWN4</accession>
<feature type="transmembrane region" description="Helical" evidence="13">
    <location>
        <begin position="234"/>
        <end position="259"/>
    </location>
</feature>
<proteinExistence type="inferred from homology"/>
<feature type="transmembrane region" description="Helical" evidence="13">
    <location>
        <begin position="12"/>
        <end position="33"/>
    </location>
</feature>
<dbReference type="GeneTree" id="ENSGT00530000065251"/>
<organism evidence="14 15">
    <name type="scientific">Pygocentrus nattereri</name>
    <name type="common">Red-bellied piranha</name>
    <dbReference type="NCBI Taxonomy" id="42514"/>
    <lineage>
        <taxon>Eukaryota</taxon>
        <taxon>Metazoa</taxon>
        <taxon>Chordata</taxon>
        <taxon>Craniata</taxon>
        <taxon>Vertebrata</taxon>
        <taxon>Euteleostomi</taxon>
        <taxon>Actinopterygii</taxon>
        <taxon>Neopterygii</taxon>
        <taxon>Teleostei</taxon>
        <taxon>Ostariophysi</taxon>
        <taxon>Characiformes</taxon>
        <taxon>Characoidei</taxon>
        <taxon>Pygocentrus</taxon>
    </lineage>
</organism>
<keyword evidence="5 12" id="KW-0812">Transmembrane</keyword>
<keyword evidence="4 12" id="KW-0716">Sensory transduction</keyword>
<evidence type="ECO:0000256" key="10">
    <source>
        <dbReference type="ARBA" id="ARBA00023224"/>
    </source>
</evidence>